<dbReference type="GO" id="GO:0046872">
    <property type="term" value="F:metal ion binding"/>
    <property type="evidence" value="ECO:0007669"/>
    <property type="project" value="UniProtKB-KW"/>
</dbReference>
<dbReference type="EMBL" id="SOAX01000006">
    <property type="protein sequence ID" value="TDT38635.1"/>
    <property type="molecule type" value="Genomic_DNA"/>
</dbReference>
<dbReference type="Proteomes" id="UP000295830">
    <property type="component" value="Unassembled WGS sequence"/>
</dbReference>
<evidence type="ECO:0000313" key="5">
    <source>
        <dbReference type="EMBL" id="TDT38635.1"/>
    </source>
</evidence>
<dbReference type="PRINTS" id="PR00413">
    <property type="entry name" value="HADHALOGNASE"/>
</dbReference>
<dbReference type="Gene3D" id="1.10.150.240">
    <property type="entry name" value="Putative phosphatase, domain 2"/>
    <property type="match status" value="1"/>
</dbReference>
<protein>
    <submittedName>
        <fullName evidence="5">Phosphoglycolate phosphatase</fullName>
    </submittedName>
</protein>
<dbReference type="PANTHER" id="PTHR43434:SF23">
    <property type="entry name" value="PHOSPHOGLYCOLATE PHOSPHATASE"/>
    <property type="match status" value="1"/>
</dbReference>
<dbReference type="FunFam" id="3.40.50.1000:FF:000022">
    <property type="entry name" value="Phosphoglycolate phosphatase"/>
    <property type="match status" value="1"/>
</dbReference>
<dbReference type="OrthoDB" id="9776368at2"/>
<dbReference type="Pfam" id="PF13419">
    <property type="entry name" value="HAD_2"/>
    <property type="match status" value="1"/>
</dbReference>
<dbReference type="PANTHER" id="PTHR43434">
    <property type="entry name" value="PHOSPHOGLYCOLATE PHOSPHATASE"/>
    <property type="match status" value="1"/>
</dbReference>
<comment type="caution">
    <text evidence="5">The sequence shown here is derived from an EMBL/GenBank/DDBJ whole genome shotgun (WGS) entry which is preliminary data.</text>
</comment>
<dbReference type="Gene3D" id="3.40.50.1000">
    <property type="entry name" value="HAD superfamily/HAD-like"/>
    <property type="match status" value="1"/>
</dbReference>
<name>A0A4R7JLI6_9GAMM</name>
<dbReference type="GO" id="GO:0005829">
    <property type="term" value="C:cytosol"/>
    <property type="evidence" value="ECO:0007669"/>
    <property type="project" value="TreeGrafter"/>
</dbReference>
<dbReference type="InterPro" id="IPR023214">
    <property type="entry name" value="HAD_sf"/>
</dbReference>
<dbReference type="InterPro" id="IPR050155">
    <property type="entry name" value="HAD-like_hydrolase_sf"/>
</dbReference>
<proteinExistence type="predicted"/>
<dbReference type="InterPro" id="IPR041492">
    <property type="entry name" value="HAD_2"/>
</dbReference>
<dbReference type="SFLD" id="SFLDG01129">
    <property type="entry name" value="C1.5:_HAD__Beta-PGM__Phosphata"/>
    <property type="match status" value="1"/>
</dbReference>
<dbReference type="NCBIfam" id="TIGR01549">
    <property type="entry name" value="HAD-SF-IA-v1"/>
    <property type="match status" value="1"/>
</dbReference>
<sequence>MPQEAVFFDLDGTLLDTAPDFIWCLNQQRAQYDLSPLPEPVIRSVVSDGARGLVKLGFDLTPEDEDYGARRGGLLDLYETHIAVRTELFPGMEETLAWLEANGLPWGIVTNKPRFYTTLLLEALGLDKRCGVVVCPDDVSRTKPDPECLFLAAEAVGAEPGRCLYAGDHRRDIEAGLAAGMTTVAVRYGYVGEHDPIEDWGAHHLIDHGSEFLPLLRG</sequence>
<evidence type="ECO:0000256" key="1">
    <source>
        <dbReference type="ARBA" id="ARBA00022723"/>
    </source>
</evidence>
<evidence type="ECO:0000313" key="6">
    <source>
        <dbReference type="Proteomes" id="UP000295830"/>
    </source>
</evidence>
<evidence type="ECO:0000256" key="3">
    <source>
        <dbReference type="ARBA" id="ARBA00022842"/>
    </source>
</evidence>
<dbReference type="InterPro" id="IPR036412">
    <property type="entry name" value="HAD-like_sf"/>
</dbReference>
<dbReference type="SFLD" id="SFLDS00003">
    <property type="entry name" value="Haloacid_Dehalogenase"/>
    <property type="match status" value="1"/>
</dbReference>
<keyword evidence="3" id="KW-0460">Magnesium</keyword>
<keyword evidence="2" id="KW-0378">Hydrolase</keyword>
<dbReference type="InterPro" id="IPR006439">
    <property type="entry name" value="HAD-SF_hydro_IA"/>
</dbReference>
<keyword evidence="6" id="KW-1185">Reference proteome</keyword>
<dbReference type="GO" id="GO:0008967">
    <property type="term" value="F:phosphoglycolate phosphatase activity"/>
    <property type="evidence" value="ECO:0007669"/>
    <property type="project" value="TreeGrafter"/>
</dbReference>
<reference evidence="5 6" key="1">
    <citation type="submission" date="2019-03" db="EMBL/GenBank/DDBJ databases">
        <title>Genomic Encyclopedia of Type Strains, Phase IV (KMG-IV): sequencing the most valuable type-strain genomes for metagenomic binning, comparative biology and taxonomic classification.</title>
        <authorList>
            <person name="Goeker M."/>
        </authorList>
    </citation>
    <scope>NUCLEOTIDE SEQUENCE [LARGE SCALE GENOMIC DNA]</scope>
    <source>
        <strain evidence="5 6">DSM 15505</strain>
    </source>
</reference>
<keyword evidence="4" id="KW-0119">Carbohydrate metabolism</keyword>
<dbReference type="SUPFAM" id="SSF56784">
    <property type="entry name" value="HAD-like"/>
    <property type="match status" value="1"/>
</dbReference>
<keyword evidence="1" id="KW-0479">Metal-binding</keyword>
<dbReference type="InterPro" id="IPR023198">
    <property type="entry name" value="PGP-like_dom2"/>
</dbReference>
<evidence type="ECO:0000256" key="4">
    <source>
        <dbReference type="ARBA" id="ARBA00023277"/>
    </source>
</evidence>
<dbReference type="NCBIfam" id="TIGR01509">
    <property type="entry name" value="HAD-SF-IA-v3"/>
    <property type="match status" value="1"/>
</dbReference>
<dbReference type="RefSeq" id="WP_133736847.1">
    <property type="nucleotide sequence ID" value="NZ_SOAX01000006.1"/>
</dbReference>
<organism evidence="5 6">
    <name type="scientific">Halospina denitrificans</name>
    <dbReference type="NCBI Taxonomy" id="332522"/>
    <lineage>
        <taxon>Bacteria</taxon>
        <taxon>Pseudomonadati</taxon>
        <taxon>Pseudomonadota</taxon>
        <taxon>Gammaproteobacteria</taxon>
        <taxon>Halospina</taxon>
    </lineage>
</organism>
<gene>
    <name evidence="5" type="ORF">DES49_2619</name>
</gene>
<dbReference type="GO" id="GO:0006281">
    <property type="term" value="P:DNA repair"/>
    <property type="evidence" value="ECO:0007669"/>
    <property type="project" value="TreeGrafter"/>
</dbReference>
<evidence type="ECO:0000256" key="2">
    <source>
        <dbReference type="ARBA" id="ARBA00022801"/>
    </source>
</evidence>
<accession>A0A4R7JLI6</accession>
<dbReference type="AlphaFoldDB" id="A0A4R7JLI6"/>